<proteinExistence type="predicted"/>
<evidence type="ECO:0000259" key="2">
    <source>
        <dbReference type="PROSITE" id="PS50181"/>
    </source>
</evidence>
<dbReference type="SMART" id="SM00256">
    <property type="entry name" value="FBOX"/>
    <property type="match status" value="1"/>
</dbReference>
<sequence length="545" mass="62114">MDPPHVTEFASQRYFDKLKQLSESKSQHHHVSHQDAGPALAPSSAFVLPIGKPRSPDHAPNDPLKSTDRRRPNFSLRSILPSRNSVEHDHRKVSTETAKPKSSVLPFPRHLTSASGHLRAHQDLSASFDQLFLALPNELLIQIIASLPLSDVLNLRLASRAWHAMISLNEFPIARYHLEHHVPAYAICLYPAPDPSAIKLHYLCGIWHRLHVAAKLSYLICEWATKEIFLRTTEAQRLEFAPQHERMRRRLIPLLFTIFHFFETYRSLHVQYVKEHGHGLTRVPFTLNPIELEIMNMYDDQTLLRVHQVFPMVIASFCRRLRPPTYAGRLERSLRGYLKDRPPDEVYAAALCVGGLRQVERFWEIKGYNSRRGAVDSWYASVTKEPVENPAKSRRSLMRLGRKKSTMNISDPTKAHAETTIGARARRGSEGVRRGSDASTCPLESLVFHTSMAAGMPMAPLSGENVRLVVEDLPLLQHIWLPTAEALILERKIVERPQDIKRNAQVMLDLIREGGAAEEEEWWYGRGAPESVRPPFEAIEEDPIE</sequence>
<dbReference type="InterPro" id="IPR036047">
    <property type="entry name" value="F-box-like_dom_sf"/>
</dbReference>
<feature type="region of interest" description="Disordered" evidence="1">
    <location>
        <begin position="18"/>
        <end position="106"/>
    </location>
</feature>
<reference evidence="3 4" key="1">
    <citation type="submission" date="2018-06" db="EMBL/GenBank/DDBJ databases">
        <title>Complete Genomes of Monosporascus.</title>
        <authorList>
            <person name="Robinson A.J."/>
            <person name="Natvig D.O."/>
        </authorList>
    </citation>
    <scope>NUCLEOTIDE SEQUENCE [LARGE SCALE GENOMIC DNA]</scope>
    <source>
        <strain evidence="3 4">CBS 609.92</strain>
    </source>
</reference>
<evidence type="ECO:0000256" key="1">
    <source>
        <dbReference type="SAM" id="MobiDB-lite"/>
    </source>
</evidence>
<dbReference type="SUPFAM" id="SSF81383">
    <property type="entry name" value="F-box domain"/>
    <property type="match status" value="1"/>
</dbReference>
<dbReference type="PROSITE" id="PS50181">
    <property type="entry name" value="FBOX"/>
    <property type="match status" value="1"/>
</dbReference>
<feature type="domain" description="F-box" evidence="2">
    <location>
        <begin position="129"/>
        <end position="166"/>
    </location>
</feature>
<name>A0ABY0GUT1_9PEZI</name>
<gene>
    <name evidence="3" type="ORF">DL762_010650</name>
</gene>
<organism evidence="3 4">
    <name type="scientific">Monosporascus cannonballus</name>
    <dbReference type="NCBI Taxonomy" id="155416"/>
    <lineage>
        <taxon>Eukaryota</taxon>
        <taxon>Fungi</taxon>
        <taxon>Dikarya</taxon>
        <taxon>Ascomycota</taxon>
        <taxon>Pezizomycotina</taxon>
        <taxon>Sordariomycetes</taxon>
        <taxon>Xylariomycetidae</taxon>
        <taxon>Xylariales</taxon>
        <taxon>Xylariales incertae sedis</taxon>
        <taxon>Monosporascus</taxon>
    </lineage>
</organism>
<evidence type="ECO:0000313" key="3">
    <source>
        <dbReference type="EMBL" id="RYO73868.1"/>
    </source>
</evidence>
<accession>A0ABY0GUT1</accession>
<feature type="compositionally biased region" description="Basic and acidic residues" evidence="1">
    <location>
        <begin position="54"/>
        <end position="71"/>
    </location>
</feature>
<keyword evidence="4" id="KW-1185">Reference proteome</keyword>
<dbReference type="Proteomes" id="UP000294003">
    <property type="component" value="Unassembled WGS sequence"/>
</dbReference>
<protein>
    <recommendedName>
        <fullName evidence="2">F-box domain-containing protein</fullName>
    </recommendedName>
</protein>
<dbReference type="InterPro" id="IPR001810">
    <property type="entry name" value="F-box_dom"/>
</dbReference>
<dbReference type="Pfam" id="PF12937">
    <property type="entry name" value="F-box-like"/>
    <property type="match status" value="1"/>
</dbReference>
<comment type="caution">
    <text evidence="3">The sequence shown here is derived from an EMBL/GenBank/DDBJ whole genome shotgun (WGS) entry which is preliminary data.</text>
</comment>
<feature type="compositionally biased region" description="Basic and acidic residues" evidence="1">
    <location>
        <begin position="85"/>
        <end position="94"/>
    </location>
</feature>
<dbReference type="EMBL" id="QJNS01000746">
    <property type="protein sequence ID" value="RYO73868.1"/>
    <property type="molecule type" value="Genomic_DNA"/>
</dbReference>
<evidence type="ECO:0000313" key="4">
    <source>
        <dbReference type="Proteomes" id="UP000294003"/>
    </source>
</evidence>